<protein>
    <submittedName>
        <fullName evidence="2">Uncharacterized protein</fullName>
    </submittedName>
</protein>
<reference evidence="2 3" key="1">
    <citation type="submission" date="2020-08" db="EMBL/GenBank/DDBJ databases">
        <title>Genomic Encyclopedia of Type Strains, Phase IV (KMG-IV): sequencing the most valuable type-strain genomes for metagenomic binning, comparative biology and taxonomic classification.</title>
        <authorList>
            <person name="Goeker M."/>
        </authorList>
    </citation>
    <scope>NUCLEOTIDE SEQUENCE [LARGE SCALE GENOMIC DNA]</scope>
    <source>
        <strain evidence="2 3">YC6886</strain>
    </source>
</reference>
<feature type="transmembrane region" description="Helical" evidence="1">
    <location>
        <begin position="285"/>
        <end position="302"/>
    </location>
</feature>
<evidence type="ECO:0000313" key="2">
    <source>
        <dbReference type="EMBL" id="MBB5351241.1"/>
    </source>
</evidence>
<proteinExistence type="predicted"/>
<evidence type="ECO:0000313" key="3">
    <source>
        <dbReference type="Proteomes" id="UP000557717"/>
    </source>
</evidence>
<comment type="caution">
    <text evidence="2">The sequence shown here is derived from an EMBL/GenBank/DDBJ whole genome shotgun (WGS) entry which is preliminary data.</text>
</comment>
<dbReference type="EMBL" id="JACHFD010000005">
    <property type="protein sequence ID" value="MBB5351241.1"/>
    <property type="molecule type" value="Genomic_DNA"/>
</dbReference>
<sequence length="310" mass="35456">MIGGNSYSVTSVLWFAFLLGGFCLDVAKGEVSNPMTESKASVLDAWEKLAENIESNPSDQEFETLARGARGLRKSNFPDDRRLEVNFKLREAILKIPDFEKRLMKQLEEKRAAWEKSKNYDQGYDSERIRIIQTFQVLPDPRSVEALGTLLFDDSGVPFPIESNPDSSSPPENPIFAMIALATMLEDPPFQVNETTPVEVLRAQKEVWRLWFEEVESGKRSFRFKGDPRSYHLDPSRGEDWDSDTQDRNNVELRPPLLQRLNHSSFREGEDGYGDERLPGLKRRFFVILLVAASWVGLGLAYKARKKSMM</sequence>
<keyword evidence="3" id="KW-1185">Reference proteome</keyword>
<evidence type="ECO:0000256" key="1">
    <source>
        <dbReference type="SAM" id="Phobius"/>
    </source>
</evidence>
<accession>A0A840VEI8</accession>
<dbReference type="Proteomes" id="UP000557717">
    <property type="component" value="Unassembled WGS sequence"/>
</dbReference>
<keyword evidence="1" id="KW-0812">Transmembrane</keyword>
<keyword evidence="1" id="KW-1133">Transmembrane helix</keyword>
<dbReference type="AlphaFoldDB" id="A0A840VEI8"/>
<gene>
    <name evidence="2" type="ORF">HNR46_001475</name>
</gene>
<keyword evidence="1" id="KW-0472">Membrane</keyword>
<name>A0A840VEI8_9BACT</name>
<organism evidence="2 3">
    <name type="scientific">Haloferula luteola</name>
    <dbReference type="NCBI Taxonomy" id="595692"/>
    <lineage>
        <taxon>Bacteria</taxon>
        <taxon>Pseudomonadati</taxon>
        <taxon>Verrucomicrobiota</taxon>
        <taxon>Verrucomicrobiia</taxon>
        <taxon>Verrucomicrobiales</taxon>
        <taxon>Verrucomicrobiaceae</taxon>
        <taxon>Haloferula</taxon>
    </lineage>
</organism>